<keyword evidence="2" id="KW-0732">Signal</keyword>
<feature type="signal peptide" evidence="2">
    <location>
        <begin position="1"/>
        <end position="19"/>
    </location>
</feature>
<name>A0ABT7DYY5_9NEIS</name>
<organism evidence="3 4">
    <name type="scientific">Parachitinimonas caeni</name>
    <dbReference type="NCBI Taxonomy" id="3031301"/>
    <lineage>
        <taxon>Bacteria</taxon>
        <taxon>Pseudomonadati</taxon>
        <taxon>Pseudomonadota</taxon>
        <taxon>Betaproteobacteria</taxon>
        <taxon>Neisseriales</taxon>
        <taxon>Chitinibacteraceae</taxon>
        <taxon>Parachitinimonas</taxon>
    </lineage>
</organism>
<feature type="chain" id="PRO_5046863159" evidence="2">
    <location>
        <begin position="20"/>
        <end position="128"/>
    </location>
</feature>
<reference evidence="3" key="1">
    <citation type="submission" date="2023-03" db="EMBL/GenBank/DDBJ databases">
        <title>Chitinimonas shenzhenensis gen. nov., sp. nov., a novel member of family Burkholderiaceae isolated from activated sludge collected in Shen Zhen, China.</title>
        <authorList>
            <person name="Wang X."/>
        </authorList>
    </citation>
    <scope>NUCLEOTIDE SEQUENCE</scope>
    <source>
        <strain evidence="3">DQS-5</strain>
    </source>
</reference>
<evidence type="ECO:0000256" key="1">
    <source>
        <dbReference type="SAM" id="MobiDB-lite"/>
    </source>
</evidence>
<evidence type="ECO:0000313" key="3">
    <source>
        <dbReference type="EMBL" id="MDK2124283.1"/>
    </source>
</evidence>
<feature type="compositionally biased region" description="Basic and acidic residues" evidence="1">
    <location>
        <begin position="67"/>
        <end position="81"/>
    </location>
</feature>
<gene>
    <name evidence="3" type="ORF">PZA18_09500</name>
</gene>
<sequence>MRNFVFVLLCSCLLMPAWAAEAPLPLDVPLPDRAVNTKPAKQHEERRTAESSKATKSRLSKSKRAVRHADRRAVRHSDRKNGGAVVSSGKKHNKVVKSGKRTAKKTPKLSKHSKTSKKHQHKRGKHRK</sequence>
<feature type="compositionally biased region" description="Basic residues" evidence="1">
    <location>
        <begin position="89"/>
        <end position="128"/>
    </location>
</feature>
<accession>A0ABT7DYY5</accession>
<evidence type="ECO:0000313" key="4">
    <source>
        <dbReference type="Proteomes" id="UP001172778"/>
    </source>
</evidence>
<protein>
    <submittedName>
        <fullName evidence="3">Uncharacterized protein</fullName>
    </submittedName>
</protein>
<comment type="caution">
    <text evidence="3">The sequence shown here is derived from an EMBL/GenBank/DDBJ whole genome shotgun (WGS) entry which is preliminary data.</text>
</comment>
<evidence type="ECO:0000256" key="2">
    <source>
        <dbReference type="SAM" id="SignalP"/>
    </source>
</evidence>
<proteinExistence type="predicted"/>
<dbReference type="RefSeq" id="WP_284100591.1">
    <property type="nucleotide sequence ID" value="NZ_JARRAF010000008.1"/>
</dbReference>
<dbReference type="EMBL" id="JARRAF010000008">
    <property type="protein sequence ID" value="MDK2124283.1"/>
    <property type="molecule type" value="Genomic_DNA"/>
</dbReference>
<feature type="compositionally biased region" description="Basic and acidic residues" evidence="1">
    <location>
        <begin position="41"/>
        <end position="50"/>
    </location>
</feature>
<dbReference type="Proteomes" id="UP001172778">
    <property type="component" value="Unassembled WGS sequence"/>
</dbReference>
<keyword evidence="4" id="KW-1185">Reference proteome</keyword>
<feature type="compositionally biased region" description="Basic residues" evidence="1">
    <location>
        <begin position="55"/>
        <end position="66"/>
    </location>
</feature>
<feature type="region of interest" description="Disordered" evidence="1">
    <location>
        <begin position="26"/>
        <end position="128"/>
    </location>
</feature>